<feature type="signal peptide" evidence="3">
    <location>
        <begin position="1"/>
        <end position="20"/>
    </location>
</feature>
<dbReference type="EMBL" id="KN818232">
    <property type="protein sequence ID" value="KIL67291.1"/>
    <property type="molecule type" value="Genomic_DNA"/>
</dbReference>
<evidence type="ECO:0000313" key="6">
    <source>
        <dbReference type="Proteomes" id="UP000054549"/>
    </source>
</evidence>
<dbReference type="OrthoDB" id="9983560at2759"/>
<evidence type="ECO:0000259" key="4">
    <source>
        <dbReference type="PROSITE" id="PS51387"/>
    </source>
</evidence>
<keyword evidence="2" id="KW-0560">Oxidoreductase</keyword>
<accession>A0A0C2XCX9</accession>
<dbReference type="Pfam" id="PF08031">
    <property type="entry name" value="BBE"/>
    <property type="match status" value="1"/>
</dbReference>
<dbReference type="InterPro" id="IPR006094">
    <property type="entry name" value="Oxid_FAD_bind_N"/>
</dbReference>
<dbReference type="SUPFAM" id="SSF56176">
    <property type="entry name" value="FAD-binding/transporter-associated domain-like"/>
    <property type="match status" value="1"/>
</dbReference>
<keyword evidence="3" id="KW-0732">Signal</keyword>
<dbReference type="InterPro" id="IPR036318">
    <property type="entry name" value="FAD-bd_PCMH-like_sf"/>
</dbReference>
<evidence type="ECO:0000256" key="1">
    <source>
        <dbReference type="ARBA" id="ARBA00005466"/>
    </source>
</evidence>
<evidence type="ECO:0000256" key="3">
    <source>
        <dbReference type="SAM" id="SignalP"/>
    </source>
</evidence>
<feature type="chain" id="PRO_5002158912" description="FAD-binding PCMH-type domain-containing protein" evidence="3">
    <location>
        <begin position="21"/>
        <end position="572"/>
    </location>
</feature>
<proteinExistence type="inferred from homology"/>
<evidence type="ECO:0000313" key="5">
    <source>
        <dbReference type="EMBL" id="KIL67291.1"/>
    </source>
</evidence>
<dbReference type="GO" id="GO:0016491">
    <property type="term" value="F:oxidoreductase activity"/>
    <property type="evidence" value="ECO:0007669"/>
    <property type="project" value="UniProtKB-KW"/>
</dbReference>
<dbReference type="STRING" id="946122.A0A0C2XCX9"/>
<dbReference type="PANTHER" id="PTHR13878:SF91">
    <property type="entry name" value="FAD BINDING DOMAIN PROTEIN (AFU_ORTHOLOGUE AFUA_6G12070)-RELATED"/>
    <property type="match status" value="1"/>
</dbReference>
<dbReference type="Proteomes" id="UP000054549">
    <property type="component" value="Unassembled WGS sequence"/>
</dbReference>
<dbReference type="PANTHER" id="PTHR13878">
    <property type="entry name" value="GULONOLACTONE OXIDASE"/>
    <property type="match status" value="1"/>
</dbReference>
<dbReference type="PROSITE" id="PS51387">
    <property type="entry name" value="FAD_PCMH"/>
    <property type="match status" value="1"/>
</dbReference>
<protein>
    <recommendedName>
        <fullName evidence="4">FAD-binding PCMH-type domain-containing protein</fullName>
    </recommendedName>
</protein>
<dbReference type="InParanoid" id="A0A0C2XCX9"/>
<gene>
    <name evidence="5" type="ORF">M378DRAFT_73925</name>
</gene>
<dbReference type="InterPro" id="IPR050432">
    <property type="entry name" value="FAD-linked_Oxidoreductases_BP"/>
</dbReference>
<dbReference type="Pfam" id="PF01565">
    <property type="entry name" value="FAD_binding_4"/>
    <property type="match status" value="1"/>
</dbReference>
<dbReference type="InterPro" id="IPR016169">
    <property type="entry name" value="FAD-bd_PCMH_sub2"/>
</dbReference>
<feature type="domain" description="FAD-binding PCMH-type" evidence="4">
    <location>
        <begin position="119"/>
        <end position="305"/>
    </location>
</feature>
<dbReference type="HOGENOM" id="CLU_018354_4_4_1"/>
<dbReference type="AlphaFoldDB" id="A0A0C2XCX9"/>
<reference evidence="5 6" key="1">
    <citation type="submission" date="2014-04" db="EMBL/GenBank/DDBJ databases">
        <title>Evolutionary Origins and Diversification of the Mycorrhizal Mutualists.</title>
        <authorList>
            <consortium name="DOE Joint Genome Institute"/>
            <consortium name="Mycorrhizal Genomics Consortium"/>
            <person name="Kohler A."/>
            <person name="Kuo A."/>
            <person name="Nagy L.G."/>
            <person name="Floudas D."/>
            <person name="Copeland A."/>
            <person name="Barry K.W."/>
            <person name="Cichocki N."/>
            <person name="Veneault-Fourrey C."/>
            <person name="LaButti K."/>
            <person name="Lindquist E.A."/>
            <person name="Lipzen A."/>
            <person name="Lundell T."/>
            <person name="Morin E."/>
            <person name="Murat C."/>
            <person name="Riley R."/>
            <person name="Ohm R."/>
            <person name="Sun H."/>
            <person name="Tunlid A."/>
            <person name="Henrissat B."/>
            <person name="Grigoriev I.V."/>
            <person name="Hibbett D.S."/>
            <person name="Martin F."/>
        </authorList>
    </citation>
    <scope>NUCLEOTIDE SEQUENCE [LARGE SCALE GENOMIC DNA]</scope>
    <source>
        <strain evidence="5 6">Koide BX008</strain>
    </source>
</reference>
<dbReference type="GO" id="GO:0071949">
    <property type="term" value="F:FAD binding"/>
    <property type="evidence" value="ECO:0007669"/>
    <property type="project" value="InterPro"/>
</dbReference>
<keyword evidence="6" id="KW-1185">Reference proteome</keyword>
<dbReference type="Gene3D" id="3.30.465.10">
    <property type="match status" value="2"/>
</dbReference>
<dbReference type="InterPro" id="IPR012951">
    <property type="entry name" value="BBE"/>
</dbReference>
<organism evidence="5 6">
    <name type="scientific">Amanita muscaria (strain Koide BX008)</name>
    <dbReference type="NCBI Taxonomy" id="946122"/>
    <lineage>
        <taxon>Eukaryota</taxon>
        <taxon>Fungi</taxon>
        <taxon>Dikarya</taxon>
        <taxon>Basidiomycota</taxon>
        <taxon>Agaricomycotina</taxon>
        <taxon>Agaricomycetes</taxon>
        <taxon>Agaricomycetidae</taxon>
        <taxon>Agaricales</taxon>
        <taxon>Pluteineae</taxon>
        <taxon>Amanitaceae</taxon>
        <taxon>Amanita</taxon>
    </lineage>
</organism>
<dbReference type="InterPro" id="IPR016166">
    <property type="entry name" value="FAD-bd_PCMH"/>
</dbReference>
<sequence length="572" mass="61685">MKPRGLLLLAVAVFPLAGAAQRCKCLSFQSCWPSPSEFSELSSQLSQPLIHPTPPASACYPPSNPSGNCTDVISHLPDGRVRTGIPGAMEKINWESFTFDNGTIDACYYDFTLGFPCDQGNIPIIGVDARTVADVQAAVGFVSKHDLRLVVKNTGHDYLGRSTARGAFMLWTHNLKNITYDDTFVPSGAPPNSPTYKAFTLGAGVQWYEAYAAANDRKRVIVGGVSVGGSVGASGGWIQGGGHSILSSRYGLGVDNVIQFTVVLATGQYVTANEYQNQDLFWALRGGGGGTYGIVLSVTYRTYDVLPVTGMRMFVNFSSLLIAQNVSTEFFAMLPSLSDAGWSGYSNLTQTSFTTLNVASNVSVAEANATFSMFIDRVRAVVGNPQDILVEVQPFSSFYEAYLAFYSGTGEVGGITEMVSRLLSSKMARDQPEVVAKTVLSIVGGVRLSFVAGGAVSKVDPDSSGLNPAWREAVALVITGISWEEGTTSSQINRLRQGAAANLDVLDRVSVDSGTYFNEASLYEKDFKKTFFGSHYPRLKDIKRKYDQDDIFLVAEGVGSDDWDKSLNCRLD</sequence>
<comment type="similarity">
    <text evidence="1">Belongs to the oxygen-dependent FAD-linked oxidoreductase family.</text>
</comment>
<evidence type="ECO:0000256" key="2">
    <source>
        <dbReference type="ARBA" id="ARBA00023002"/>
    </source>
</evidence>
<name>A0A0C2XCX9_AMAMK</name>